<proteinExistence type="predicted"/>
<dbReference type="VEuPathDB" id="VectorBase:GPPI031634"/>
<protein>
    <submittedName>
        <fullName evidence="1">Uncharacterized protein</fullName>
    </submittedName>
</protein>
<dbReference type="EnsemblMetazoa" id="GPPI031634-RA">
    <property type="protein sequence ID" value="GPPI031634-PA"/>
    <property type="gene ID" value="GPPI031634"/>
</dbReference>
<name>A0A1B0BIW8_9MUSC</name>
<dbReference type="AlphaFoldDB" id="A0A1B0BIW8"/>
<reference evidence="1" key="2">
    <citation type="submission" date="2020-05" db="UniProtKB">
        <authorList>
            <consortium name="EnsemblMetazoa"/>
        </authorList>
    </citation>
    <scope>IDENTIFICATION</scope>
    <source>
        <strain evidence="1">IAEA</strain>
    </source>
</reference>
<evidence type="ECO:0000313" key="2">
    <source>
        <dbReference type="Proteomes" id="UP000092460"/>
    </source>
</evidence>
<dbReference type="EMBL" id="JXJN01015197">
    <property type="status" value="NOT_ANNOTATED_CDS"/>
    <property type="molecule type" value="Genomic_DNA"/>
</dbReference>
<sequence>MDTKKAKNQTLFGDRHLNCHIYDFLAKRGYRYSSVKFLTLFPIGHELEGVHIINYLRKDKVLYLAFLTLSTYKVSAASVRIPASTNHLPHQSHILSTALSAEHNECICIVHHACKCQNVI</sequence>
<evidence type="ECO:0000313" key="1">
    <source>
        <dbReference type="EnsemblMetazoa" id="GPPI031634-PA"/>
    </source>
</evidence>
<reference evidence="2" key="1">
    <citation type="submission" date="2015-01" db="EMBL/GenBank/DDBJ databases">
        <authorList>
            <person name="Aksoy S."/>
            <person name="Warren W."/>
            <person name="Wilson R.K."/>
        </authorList>
    </citation>
    <scope>NUCLEOTIDE SEQUENCE [LARGE SCALE GENOMIC DNA]</scope>
    <source>
        <strain evidence="2">IAEA</strain>
    </source>
</reference>
<organism evidence="1 2">
    <name type="scientific">Glossina palpalis gambiensis</name>
    <dbReference type="NCBI Taxonomy" id="67801"/>
    <lineage>
        <taxon>Eukaryota</taxon>
        <taxon>Metazoa</taxon>
        <taxon>Ecdysozoa</taxon>
        <taxon>Arthropoda</taxon>
        <taxon>Hexapoda</taxon>
        <taxon>Insecta</taxon>
        <taxon>Pterygota</taxon>
        <taxon>Neoptera</taxon>
        <taxon>Endopterygota</taxon>
        <taxon>Diptera</taxon>
        <taxon>Brachycera</taxon>
        <taxon>Muscomorpha</taxon>
        <taxon>Hippoboscoidea</taxon>
        <taxon>Glossinidae</taxon>
        <taxon>Glossina</taxon>
    </lineage>
</organism>
<accession>A0A1B0BIW8</accession>
<dbReference type="EMBL" id="JXJN01015198">
    <property type="status" value="NOT_ANNOTATED_CDS"/>
    <property type="molecule type" value="Genomic_DNA"/>
</dbReference>
<dbReference type="Proteomes" id="UP000092460">
    <property type="component" value="Unassembled WGS sequence"/>
</dbReference>
<dbReference type="EMBL" id="JXJN01015196">
    <property type="status" value="NOT_ANNOTATED_CDS"/>
    <property type="molecule type" value="Genomic_DNA"/>
</dbReference>
<keyword evidence="2" id="KW-1185">Reference proteome</keyword>